<dbReference type="GO" id="GO:0004519">
    <property type="term" value="F:endonuclease activity"/>
    <property type="evidence" value="ECO:0007669"/>
    <property type="project" value="UniProtKB-KW"/>
</dbReference>
<gene>
    <name evidence="3" type="ORF">E1262_23300</name>
</gene>
<feature type="domain" description="HNH nuclease" evidence="2">
    <location>
        <begin position="83"/>
        <end position="135"/>
    </location>
</feature>
<keyword evidence="3" id="KW-0540">Nuclease</keyword>
<dbReference type="Pfam" id="PF01844">
    <property type="entry name" value="HNH"/>
    <property type="match status" value="1"/>
</dbReference>
<dbReference type="CDD" id="cd00085">
    <property type="entry name" value="HNHc"/>
    <property type="match status" value="1"/>
</dbReference>
<keyword evidence="3" id="KW-0255">Endonuclease</keyword>
<proteinExistence type="predicted"/>
<accession>A0A4R5A296</accession>
<protein>
    <submittedName>
        <fullName evidence="3">HNH endonuclease</fullName>
    </submittedName>
</protein>
<dbReference type="SMART" id="SM00507">
    <property type="entry name" value="HNHc"/>
    <property type="match status" value="1"/>
</dbReference>
<dbReference type="GO" id="GO:0008270">
    <property type="term" value="F:zinc ion binding"/>
    <property type="evidence" value="ECO:0007669"/>
    <property type="project" value="InterPro"/>
</dbReference>
<evidence type="ECO:0000313" key="3">
    <source>
        <dbReference type="EMBL" id="TDD66018.1"/>
    </source>
</evidence>
<name>A0A4R5A296_9ACTN</name>
<dbReference type="GO" id="GO:0003676">
    <property type="term" value="F:nucleic acid binding"/>
    <property type="evidence" value="ECO:0007669"/>
    <property type="project" value="InterPro"/>
</dbReference>
<keyword evidence="4" id="KW-1185">Reference proteome</keyword>
<evidence type="ECO:0000313" key="4">
    <source>
        <dbReference type="Proteomes" id="UP000295217"/>
    </source>
</evidence>
<dbReference type="InterPro" id="IPR003615">
    <property type="entry name" value="HNH_nuc"/>
</dbReference>
<dbReference type="EMBL" id="SMLB01000044">
    <property type="protein sequence ID" value="TDD66018.1"/>
    <property type="molecule type" value="Genomic_DNA"/>
</dbReference>
<comment type="caution">
    <text evidence="3">The sequence shown here is derived from an EMBL/GenBank/DDBJ whole genome shotgun (WGS) entry which is preliminary data.</text>
</comment>
<sequence>MLGRVASGGGTPRRRPISVHVTVPFATAIGLSDEPGELDGYGPVPAHVARTLAAEGVWTWLRTDPGTRQLLDHGRTKYRPTTALAAFITARDRTCRAPGCHRTARSCDLDHVIPFAAGGTTSAANLQAVCTTHHLLKHHGHWTVHRQPDGTTRWTSPTGHHYRRPPEARGPSTEPQLEPPPEPESSPF</sequence>
<dbReference type="InterPro" id="IPR002711">
    <property type="entry name" value="HNH"/>
</dbReference>
<evidence type="ECO:0000256" key="1">
    <source>
        <dbReference type="SAM" id="MobiDB-lite"/>
    </source>
</evidence>
<dbReference type="Gene3D" id="1.10.30.50">
    <property type="match status" value="1"/>
</dbReference>
<feature type="compositionally biased region" description="Polar residues" evidence="1">
    <location>
        <begin position="149"/>
        <end position="158"/>
    </location>
</feature>
<feature type="region of interest" description="Disordered" evidence="1">
    <location>
        <begin position="140"/>
        <end position="188"/>
    </location>
</feature>
<feature type="compositionally biased region" description="Pro residues" evidence="1">
    <location>
        <begin position="177"/>
        <end position="188"/>
    </location>
</feature>
<reference evidence="3 4" key="1">
    <citation type="submission" date="2019-02" db="EMBL/GenBank/DDBJ databases">
        <title>Draft genome sequences of novel Actinobacteria.</title>
        <authorList>
            <person name="Sahin N."/>
            <person name="Ay H."/>
            <person name="Saygin H."/>
        </authorList>
    </citation>
    <scope>NUCLEOTIDE SEQUENCE [LARGE SCALE GENOMIC DNA]</scope>
    <source>
        <strain evidence="3 4">8K307</strain>
    </source>
</reference>
<dbReference type="AlphaFoldDB" id="A0A4R5A296"/>
<keyword evidence="3" id="KW-0378">Hydrolase</keyword>
<dbReference type="OrthoDB" id="3261064at2"/>
<evidence type="ECO:0000259" key="2">
    <source>
        <dbReference type="SMART" id="SM00507"/>
    </source>
</evidence>
<dbReference type="Proteomes" id="UP000295217">
    <property type="component" value="Unassembled WGS sequence"/>
</dbReference>
<organism evidence="3 4">
    <name type="scientific">Jiangella aurantiaca</name>
    <dbReference type="NCBI Taxonomy" id="2530373"/>
    <lineage>
        <taxon>Bacteria</taxon>
        <taxon>Bacillati</taxon>
        <taxon>Actinomycetota</taxon>
        <taxon>Actinomycetes</taxon>
        <taxon>Jiangellales</taxon>
        <taxon>Jiangellaceae</taxon>
        <taxon>Jiangella</taxon>
    </lineage>
</organism>